<evidence type="ECO:0000259" key="12">
    <source>
        <dbReference type="Pfam" id="PF07993"/>
    </source>
</evidence>
<protein>
    <recommendedName>
        <fullName evidence="10">Fatty acyl-CoA reductase</fullName>
        <ecNumber evidence="10">1.2.1.84</ecNumber>
    </recommendedName>
</protein>
<sequence>MESSKSVREFYKGKTIFITGATGFFGKALIEKLLRSCPDIRHIYGLVRTKKGKTLNERIEHLFSNPIFDLLRDTKPESFSKVTFINGDVCEENLGLSNSDMKMLIENVNIIFHTAASVRFDDFLGDAIQINLRSSRDLALMALKMEKLEVFVHVSTAYASVTKRKIIPEELLPVHDDWKEMICLAEKSDTNILNYLSHKIVGKYPNTYTYTKHLAEHCINDLLGAKVPTVIVKPTVVSSSITEPMRGWTDNFNGPISIALGSCSGVLRICLADMNAAVDYVPVDTIVKALILSAWKTAQTPLTATEVIQPSAFGFKKYSMKLIVDIGSQVWYKYPLDVQIWYPNVKFTQSLIYYYINAVLFHLIPAVCIDLLLRLFRCKPILFKLHRKICAANLAISYFLENEWDFLNSKALSLVDGLDGSEKEDFKYVFITDNEVEYLKWNTISAKWLLLGQSKHVKPSAVKINRGFYYLDKICKGIFYIWLIWLVFFKYHIQTTFFEATSNYWNRLGQQ</sequence>
<dbReference type="InterPro" id="IPR033640">
    <property type="entry name" value="FAR_C"/>
</dbReference>
<evidence type="ECO:0000256" key="10">
    <source>
        <dbReference type="RuleBase" id="RU363097"/>
    </source>
</evidence>
<evidence type="ECO:0000256" key="7">
    <source>
        <dbReference type="ARBA" id="ARBA00023098"/>
    </source>
</evidence>
<dbReference type="Pfam" id="PF03015">
    <property type="entry name" value="Sterile"/>
    <property type="match status" value="1"/>
</dbReference>
<evidence type="ECO:0000256" key="6">
    <source>
        <dbReference type="ARBA" id="ARBA00022989"/>
    </source>
</evidence>
<evidence type="ECO:0000256" key="2">
    <source>
        <dbReference type="ARBA" id="ARBA00005928"/>
    </source>
</evidence>
<dbReference type="Gene3D" id="3.40.50.720">
    <property type="entry name" value="NAD(P)-binding Rossmann-like Domain"/>
    <property type="match status" value="1"/>
</dbReference>
<comment type="subcellular location">
    <subcellularLocation>
        <location evidence="1">Membrane</location>
        <topology evidence="1">Multi-pass membrane protein</topology>
    </subcellularLocation>
</comment>
<keyword evidence="10" id="KW-0560">Oxidoreductase</keyword>
<comment type="catalytic activity">
    <reaction evidence="9 10">
        <text>a long-chain fatty acyl-CoA + 2 NADPH + 2 H(+) = a long-chain primary fatty alcohol + 2 NADP(+) + CoA</text>
        <dbReference type="Rhea" id="RHEA:52716"/>
        <dbReference type="ChEBI" id="CHEBI:15378"/>
        <dbReference type="ChEBI" id="CHEBI:57287"/>
        <dbReference type="ChEBI" id="CHEBI:57783"/>
        <dbReference type="ChEBI" id="CHEBI:58349"/>
        <dbReference type="ChEBI" id="CHEBI:77396"/>
        <dbReference type="ChEBI" id="CHEBI:83139"/>
        <dbReference type="EC" id="1.2.1.84"/>
    </reaction>
</comment>
<comment type="function">
    <text evidence="10">Catalyzes the reduction of fatty acyl-CoA to fatty alcohols.</text>
</comment>
<keyword evidence="7 10" id="KW-0443">Lipid metabolism</keyword>
<evidence type="ECO:0000256" key="4">
    <source>
        <dbReference type="ARBA" id="ARBA00022692"/>
    </source>
</evidence>
<evidence type="ECO:0000256" key="8">
    <source>
        <dbReference type="ARBA" id="ARBA00023136"/>
    </source>
</evidence>
<feature type="domain" description="Thioester reductase (TE)" evidence="12">
    <location>
        <begin position="18"/>
        <end position="289"/>
    </location>
</feature>
<evidence type="ECO:0000256" key="9">
    <source>
        <dbReference type="ARBA" id="ARBA00052530"/>
    </source>
</evidence>
<dbReference type="InterPro" id="IPR013120">
    <property type="entry name" value="FAR_NAD-bd"/>
</dbReference>
<dbReference type="Pfam" id="PF07993">
    <property type="entry name" value="NAD_binding_4"/>
    <property type="match status" value="1"/>
</dbReference>
<dbReference type="Proteomes" id="UP000504635">
    <property type="component" value="Unplaced"/>
</dbReference>
<keyword evidence="3 10" id="KW-0444">Lipid biosynthesis</keyword>
<dbReference type="GO" id="GO:0080019">
    <property type="term" value="F:alcohol-forming very long-chain fatty acyl-CoA reductase activity"/>
    <property type="evidence" value="ECO:0007669"/>
    <property type="project" value="InterPro"/>
</dbReference>
<dbReference type="PANTHER" id="PTHR11011:SF24">
    <property type="entry name" value="FATTY ACYL-COA REDUCTASE"/>
    <property type="match status" value="1"/>
</dbReference>
<evidence type="ECO:0000313" key="14">
    <source>
        <dbReference type="RefSeq" id="XP_030764911.1"/>
    </source>
</evidence>
<dbReference type="GeneID" id="115889110"/>
<dbReference type="CDD" id="cd09071">
    <property type="entry name" value="FAR_C"/>
    <property type="match status" value="1"/>
</dbReference>
<keyword evidence="5 10" id="KW-0521">NADP</keyword>
<dbReference type="GO" id="GO:0102965">
    <property type="term" value="F:alcohol-forming long-chain fatty acyl-CoA reductase activity"/>
    <property type="evidence" value="ECO:0007669"/>
    <property type="project" value="UniProtKB-EC"/>
</dbReference>
<feature type="transmembrane region" description="Helical" evidence="10">
    <location>
        <begin position="474"/>
        <end position="493"/>
    </location>
</feature>
<dbReference type="FunFam" id="3.40.50.720:FF:000143">
    <property type="entry name" value="Fatty acyl-CoA reductase"/>
    <property type="match status" value="1"/>
</dbReference>
<dbReference type="RefSeq" id="XP_030764911.1">
    <property type="nucleotide sequence ID" value="XM_030909051.1"/>
</dbReference>
<dbReference type="SUPFAM" id="SSF51735">
    <property type="entry name" value="NAD(P)-binding Rossmann-fold domains"/>
    <property type="match status" value="1"/>
</dbReference>
<dbReference type="AlphaFoldDB" id="A0A6J2YNN6"/>
<dbReference type="PANTHER" id="PTHR11011">
    <property type="entry name" value="MALE STERILITY PROTEIN 2-RELATED"/>
    <property type="match status" value="1"/>
</dbReference>
<dbReference type="CDD" id="cd05236">
    <property type="entry name" value="FAR-N_SDR_e"/>
    <property type="match status" value="1"/>
</dbReference>
<dbReference type="InterPro" id="IPR026055">
    <property type="entry name" value="FAR"/>
</dbReference>
<dbReference type="OrthoDB" id="429813at2759"/>
<dbReference type="GO" id="GO:0016020">
    <property type="term" value="C:membrane"/>
    <property type="evidence" value="ECO:0007669"/>
    <property type="project" value="UniProtKB-SubCell"/>
</dbReference>
<organism evidence="13 14">
    <name type="scientific">Sitophilus oryzae</name>
    <name type="common">Rice weevil</name>
    <name type="synonym">Curculio oryzae</name>
    <dbReference type="NCBI Taxonomy" id="7048"/>
    <lineage>
        <taxon>Eukaryota</taxon>
        <taxon>Metazoa</taxon>
        <taxon>Ecdysozoa</taxon>
        <taxon>Arthropoda</taxon>
        <taxon>Hexapoda</taxon>
        <taxon>Insecta</taxon>
        <taxon>Pterygota</taxon>
        <taxon>Neoptera</taxon>
        <taxon>Endopterygota</taxon>
        <taxon>Coleoptera</taxon>
        <taxon>Polyphaga</taxon>
        <taxon>Cucujiformia</taxon>
        <taxon>Curculionidae</taxon>
        <taxon>Dryophthorinae</taxon>
        <taxon>Sitophilus</taxon>
    </lineage>
</organism>
<evidence type="ECO:0000259" key="11">
    <source>
        <dbReference type="Pfam" id="PF03015"/>
    </source>
</evidence>
<keyword evidence="13" id="KW-1185">Reference proteome</keyword>
<dbReference type="GO" id="GO:0035336">
    <property type="term" value="P:long-chain fatty-acyl-CoA metabolic process"/>
    <property type="evidence" value="ECO:0007669"/>
    <property type="project" value="TreeGrafter"/>
</dbReference>
<keyword evidence="8 10" id="KW-0472">Membrane</keyword>
<comment type="similarity">
    <text evidence="2 10">Belongs to the fatty acyl-CoA reductase family.</text>
</comment>
<feature type="domain" description="Fatty acyl-CoA reductase C-terminal" evidence="11">
    <location>
        <begin position="361"/>
        <end position="440"/>
    </location>
</feature>
<gene>
    <name evidence="14" type="primary">LOC115889110</name>
</gene>
<feature type="transmembrane region" description="Helical" evidence="10">
    <location>
        <begin position="352"/>
        <end position="376"/>
    </location>
</feature>
<accession>A0A6J2YNN6</accession>
<evidence type="ECO:0000256" key="3">
    <source>
        <dbReference type="ARBA" id="ARBA00022516"/>
    </source>
</evidence>
<dbReference type="GO" id="GO:0005777">
    <property type="term" value="C:peroxisome"/>
    <property type="evidence" value="ECO:0007669"/>
    <property type="project" value="TreeGrafter"/>
</dbReference>
<dbReference type="InterPro" id="IPR036291">
    <property type="entry name" value="NAD(P)-bd_dom_sf"/>
</dbReference>
<name>A0A6J2YNN6_SITOR</name>
<reference evidence="14" key="1">
    <citation type="submission" date="2025-08" db="UniProtKB">
        <authorList>
            <consortium name="RefSeq"/>
        </authorList>
    </citation>
    <scope>IDENTIFICATION</scope>
    <source>
        <tissue evidence="14">Gonads</tissue>
    </source>
</reference>
<dbReference type="EC" id="1.2.1.84" evidence="10"/>
<proteinExistence type="inferred from homology"/>
<evidence type="ECO:0000313" key="13">
    <source>
        <dbReference type="Proteomes" id="UP000504635"/>
    </source>
</evidence>
<evidence type="ECO:0000256" key="5">
    <source>
        <dbReference type="ARBA" id="ARBA00022857"/>
    </source>
</evidence>
<keyword evidence="4 10" id="KW-0812">Transmembrane</keyword>
<evidence type="ECO:0000256" key="1">
    <source>
        <dbReference type="ARBA" id="ARBA00004141"/>
    </source>
</evidence>
<keyword evidence="6 10" id="KW-1133">Transmembrane helix</keyword>